<dbReference type="AlphaFoldDB" id="A0AAV6VKD7"/>
<evidence type="ECO:0000256" key="1">
    <source>
        <dbReference type="SAM" id="MobiDB-lite"/>
    </source>
</evidence>
<name>A0AAV6VKD7_9ARAC</name>
<organism evidence="2 3">
    <name type="scientific">Oedothorax gibbosus</name>
    <dbReference type="NCBI Taxonomy" id="931172"/>
    <lineage>
        <taxon>Eukaryota</taxon>
        <taxon>Metazoa</taxon>
        <taxon>Ecdysozoa</taxon>
        <taxon>Arthropoda</taxon>
        <taxon>Chelicerata</taxon>
        <taxon>Arachnida</taxon>
        <taxon>Araneae</taxon>
        <taxon>Araneomorphae</taxon>
        <taxon>Entelegynae</taxon>
        <taxon>Araneoidea</taxon>
        <taxon>Linyphiidae</taxon>
        <taxon>Erigoninae</taxon>
        <taxon>Oedothorax</taxon>
    </lineage>
</organism>
<sequence>MARKMKRNRGRVNKSNPARSGGRVRSQKPLIRFLEEISLLGGLEPAGLSGDLTVDLDGFEKVLLLIS</sequence>
<keyword evidence="3" id="KW-1185">Reference proteome</keyword>
<reference evidence="2 3" key="1">
    <citation type="journal article" date="2022" name="Nat. Ecol. Evol.">
        <title>A masculinizing supergene underlies an exaggerated male reproductive morph in a spider.</title>
        <authorList>
            <person name="Hendrickx F."/>
            <person name="De Corte Z."/>
            <person name="Sonet G."/>
            <person name="Van Belleghem S.M."/>
            <person name="Kostlbacher S."/>
            <person name="Vangestel C."/>
        </authorList>
    </citation>
    <scope>NUCLEOTIDE SEQUENCE [LARGE SCALE GENOMIC DNA]</scope>
    <source>
        <strain evidence="2">W744_W776</strain>
    </source>
</reference>
<feature type="compositionally biased region" description="Basic residues" evidence="1">
    <location>
        <begin position="1"/>
        <end position="12"/>
    </location>
</feature>
<dbReference type="Proteomes" id="UP000827092">
    <property type="component" value="Unassembled WGS sequence"/>
</dbReference>
<accession>A0AAV6VKD7</accession>
<evidence type="ECO:0000313" key="2">
    <source>
        <dbReference type="EMBL" id="KAG8197280.1"/>
    </source>
</evidence>
<gene>
    <name evidence="2" type="ORF">JTE90_007526</name>
</gene>
<proteinExistence type="predicted"/>
<comment type="caution">
    <text evidence="2">The sequence shown here is derived from an EMBL/GenBank/DDBJ whole genome shotgun (WGS) entry which is preliminary data.</text>
</comment>
<evidence type="ECO:0008006" key="4">
    <source>
        <dbReference type="Google" id="ProtNLM"/>
    </source>
</evidence>
<feature type="region of interest" description="Disordered" evidence="1">
    <location>
        <begin position="1"/>
        <end position="27"/>
    </location>
</feature>
<dbReference type="EMBL" id="JAFNEN010000057">
    <property type="protein sequence ID" value="KAG8197280.1"/>
    <property type="molecule type" value="Genomic_DNA"/>
</dbReference>
<evidence type="ECO:0000313" key="3">
    <source>
        <dbReference type="Proteomes" id="UP000827092"/>
    </source>
</evidence>
<protein>
    <recommendedName>
        <fullName evidence="4">Histone H2A</fullName>
    </recommendedName>
</protein>